<evidence type="ECO:0000313" key="1">
    <source>
        <dbReference type="EMBL" id="KAF2570267.1"/>
    </source>
</evidence>
<sequence>MKLASCGRYQLIENKPLLVGEDMTEAEAEVLMKYGWVANTGLGTMLNYRDRVFHDRKSHKETSEWKSKISKLLVDGYNSGTIVSTFIVPPDDVEDDDDAGLDMEQVKLKKKEQRKKMKKK</sequence>
<gene>
    <name evidence="1" type="ORF">F2Q70_00006021</name>
</gene>
<dbReference type="AlphaFoldDB" id="A0A8S9INF6"/>
<comment type="caution">
    <text evidence="1">The sequence shown here is derived from an EMBL/GenBank/DDBJ whole genome shotgun (WGS) entry which is preliminary data.</text>
</comment>
<proteinExistence type="predicted"/>
<organism evidence="1">
    <name type="scientific">Brassica cretica</name>
    <name type="common">Mustard</name>
    <dbReference type="NCBI Taxonomy" id="69181"/>
    <lineage>
        <taxon>Eukaryota</taxon>
        <taxon>Viridiplantae</taxon>
        <taxon>Streptophyta</taxon>
        <taxon>Embryophyta</taxon>
        <taxon>Tracheophyta</taxon>
        <taxon>Spermatophyta</taxon>
        <taxon>Magnoliopsida</taxon>
        <taxon>eudicotyledons</taxon>
        <taxon>Gunneridae</taxon>
        <taxon>Pentapetalae</taxon>
        <taxon>rosids</taxon>
        <taxon>malvids</taxon>
        <taxon>Brassicales</taxon>
        <taxon>Brassicaceae</taxon>
        <taxon>Brassiceae</taxon>
        <taxon>Brassica</taxon>
    </lineage>
</organism>
<name>A0A8S9INF6_BRACR</name>
<dbReference type="EMBL" id="QGKY02001015">
    <property type="protein sequence ID" value="KAF2570267.1"/>
    <property type="molecule type" value="Genomic_DNA"/>
</dbReference>
<accession>A0A8S9INF6</accession>
<reference evidence="1" key="1">
    <citation type="submission" date="2019-12" db="EMBL/GenBank/DDBJ databases">
        <title>Genome sequencing and annotation of Brassica cretica.</title>
        <authorList>
            <person name="Studholme D.J."/>
            <person name="Sarris P.F."/>
        </authorList>
    </citation>
    <scope>NUCLEOTIDE SEQUENCE</scope>
    <source>
        <strain evidence="1">PFS-102/07</strain>
        <tissue evidence="1">Leaf</tissue>
    </source>
</reference>
<dbReference type="PANTHER" id="PTHR47871">
    <property type="entry name" value="NAC DOMAIN-CONTAINING PROTEIN 8"/>
    <property type="match status" value="1"/>
</dbReference>
<protein>
    <submittedName>
        <fullName evidence="1">Uncharacterized protein</fullName>
    </submittedName>
</protein>
<dbReference type="PANTHER" id="PTHR47871:SF2">
    <property type="entry name" value="OS03G0221300 PROTEIN"/>
    <property type="match status" value="1"/>
</dbReference>